<evidence type="ECO:0000259" key="1">
    <source>
        <dbReference type="Pfam" id="PF00856"/>
    </source>
</evidence>
<dbReference type="InterPro" id="IPR046341">
    <property type="entry name" value="SET_dom_sf"/>
</dbReference>
<sequence length="228" mass="25267">MYLAQQHGEINLPDIEHIVLVGLSVQMADFIGPITLKKSSFTGCAKRGLFATRDIKSGEVIHVSKAAVYIRDYKMEVFPSLELFPDEPVSPPFQILIHKFIDIMKTSKLFAYRVLNLVENNNTSPFYHNIDLYTYKGYDLVKDMDSPKFSIENIRNIAIKKGGACTLEGGTNLPSSATIGEMVANAASLGVWCIPSLLNHSCVGNIVRVVKGEVSLLKVFRDVKAEKS</sequence>
<keyword evidence="3" id="KW-1185">Reference proteome</keyword>
<dbReference type="SUPFAM" id="SSF82199">
    <property type="entry name" value="SET domain"/>
    <property type="match status" value="1"/>
</dbReference>
<proteinExistence type="predicted"/>
<evidence type="ECO:0000313" key="3">
    <source>
        <dbReference type="Proteomes" id="UP001165289"/>
    </source>
</evidence>
<dbReference type="InterPro" id="IPR001214">
    <property type="entry name" value="SET_dom"/>
</dbReference>
<dbReference type="Proteomes" id="UP001165289">
    <property type="component" value="Unassembled WGS sequence"/>
</dbReference>
<evidence type="ECO:0000313" key="2">
    <source>
        <dbReference type="EMBL" id="KAI6658882.1"/>
    </source>
</evidence>
<reference evidence="2 3" key="1">
    <citation type="journal article" date="2023" name="BMC Biol.">
        <title>The compact genome of the sponge Oopsacas minuta (Hexactinellida) is lacking key metazoan core genes.</title>
        <authorList>
            <person name="Santini S."/>
            <person name="Schenkelaars Q."/>
            <person name="Jourda C."/>
            <person name="Duchesne M."/>
            <person name="Belahbib H."/>
            <person name="Rocher C."/>
            <person name="Selva M."/>
            <person name="Riesgo A."/>
            <person name="Vervoort M."/>
            <person name="Leys S.P."/>
            <person name="Kodjabachian L."/>
            <person name="Le Bivic A."/>
            <person name="Borchiellini C."/>
            <person name="Claverie J.M."/>
            <person name="Renard E."/>
        </authorList>
    </citation>
    <scope>NUCLEOTIDE SEQUENCE [LARGE SCALE GENOMIC DNA]</scope>
    <source>
        <strain evidence="2">SPO-2</strain>
    </source>
</reference>
<comment type="caution">
    <text evidence="2">The sequence shown here is derived from an EMBL/GenBank/DDBJ whole genome shotgun (WGS) entry which is preliminary data.</text>
</comment>
<feature type="domain" description="SET" evidence="1">
    <location>
        <begin position="47"/>
        <end position="225"/>
    </location>
</feature>
<dbReference type="AlphaFoldDB" id="A0AAV7KBK4"/>
<dbReference type="Pfam" id="PF00856">
    <property type="entry name" value="SET"/>
    <property type="match status" value="1"/>
</dbReference>
<dbReference type="PANTHER" id="PTHR47643">
    <property type="entry name" value="TPR DOMAIN PROTEIN (AFU_ORTHOLOGUE AFUA_5G12710)"/>
    <property type="match status" value="1"/>
</dbReference>
<organism evidence="2 3">
    <name type="scientific">Oopsacas minuta</name>
    <dbReference type="NCBI Taxonomy" id="111878"/>
    <lineage>
        <taxon>Eukaryota</taxon>
        <taxon>Metazoa</taxon>
        <taxon>Porifera</taxon>
        <taxon>Hexactinellida</taxon>
        <taxon>Hexasterophora</taxon>
        <taxon>Lyssacinosida</taxon>
        <taxon>Leucopsacidae</taxon>
        <taxon>Oopsacas</taxon>
    </lineage>
</organism>
<name>A0AAV7KBK4_9METZ</name>
<dbReference type="PANTHER" id="PTHR47643:SF2">
    <property type="entry name" value="TPR DOMAIN PROTEIN (AFU_ORTHOLOGUE AFUA_5G12710)"/>
    <property type="match status" value="1"/>
</dbReference>
<gene>
    <name evidence="2" type="ORF">LOD99_10923</name>
</gene>
<dbReference type="EMBL" id="JAKMXF010000075">
    <property type="protein sequence ID" value="KAI6658882.1"/>
    <property type="molecule type" value="Genomic_DNA"/>
</dbReference>
<dbReference type="InterPro" id="IPR053209">
    <property type="entry name" value="Gramillin-biosynth_MTr"/>
</dbReference>
<accession>A0AAV7KBK4</accession>
<protein>
    <recommendedName>
        <fullName evidence="1">SET domain-containing protein</fullName>
    </recommendedName>
</protein>